<evidence type="ECO:0000313" key="1">
    <source>
        <dbReference type="EMBL" id="OAT03467.1"/>
    </source>
</evidence>
<dbReference type="GeneID" id="42528313"/>
<gene>
    <name evidence="1" type="ORF">BDBG_16068</name>
</gene>
<evidence type="ECO:0000313" key="2">
    <source>
        <dbReference type="Proteomes" id="UP000002038"/>
    </source>
</evidence>
<dbReference type="EMBL" id="GG657448">
    <property type="protein sequence ID" value="OAT03467.1"/>
    <property type="molecule type" value="Genomic_DNA"/>
</dbReference>
<dbReference type="AlphaFoldDB" id="A0A179U8I8"/>
<sequence length="128" mass="14813">MTDCNEAAILRQHIAQLNDKNTKKILIMMPNNNANNNTNIKNTVDPERYHGYNHNPWCQRCHGHNHNHNRQYRRQNDGNTDMMPGHSAYMMPGHSAYMMPGHSAYDARPQCLYDARPQCLRCQAPVPI</sequence>
<dbReference type="RefSeq" id="XP_031575659.1">
    <property type="nucleotide sequence ID" value="XM_031724095.1"/>
</dbReference>
<dbReference type="Proteomes" id="UP000002038">
    <property type="component" value="Unassembled WGS sequence"/>
</dbReference>
<dbReference type="VEuPathDB" id="FungiDB:BDBG_16068"/>
<dbReference type="KEGG" id="bgh:BDBG_16068"/>
<accession>A0A179U8I8</accession>
<organism evidence="1 2">
    <name type="scientific">Blastomyces gilchristii (strain SLH14081)</name>
    <name type="common">Blastomyces dermatitidis</name>
    <dbReference type="NCBI Taxonomy" id="559298"/>
    <lineage>
        <taxon>Eukaryota</taxon>
        <taxon>Fungi</taxon>
        <taxon>Dikarya</taxon>
        <taxon>Ascomycota</taxon>
        <taxon>Pezizomycotina</taxon>
        <taxon>Eurotiomycetes</taxon>
        <taxon>Eurotiomycetidae</taxon>
        <taxon>Onygenales</taxon>
        <taxon>Ajellomycetaceae</taxon>
        <taxon>Blastomyces</taxon>
    </lineage>
</organism>
<keyword evidence="2" id="KW-1185">Reference proteome</keyword>
<protein>
    <submittedName>
        <fullName evidence="1">Uncharacterized protein</fullName>
    </submittedName>
</protein>
<reference evidence="2" key="1">
    <citation type="journal article" date="2015" name="PLoS Genet.">
        <title>The dynamic genome and transcriptome of the human fungal pathogen Blastomyces and close relative Emmonsia.</title>
        <authorList>
            <person name="Munoz J.F."/>
            <person name="Gauthier G.M."/>
            <person name="Desjardins C.A."/>
            <person name="Gallo J.E."/>
            <person name="Holder J."/>
            <person name="Sullivan T.D."/>
            <person name="Marty A.J."/>
            <person name="Carmen J.C."/>
            <person name="Chen Z."/>
            <person name="Ding L."/>
            <person name="Gujja S."/>
            <person name="Magrini V."/>
            <person name="Misas E."/>
            <person name="Mitreva M."/>
            <person name="Priest M."/>
            <person name="Saif S."/>
            <person name="Whiston E.A."/>
            <person name="Young S."/>
            <person name="Zeng Q."/>
            <person name="Goldman W.E."/>
            <person name="Mardis E.R."/>
            <person name="Taylor J.W."/>
            <person name="McEwen J.G."/>
            <person name="Clay O.K."/>
            <person name="Klein B.S."/>
            <person name="Cuomo C.A."/>
        </authorList>
    </citation>
    <scope>NUCLEOTIDE SEQUENCE [LARGE SCALE GENOMIC DNA]</scope>
    <source>
        <strain evidence="2">SLH14081</strain>
    </source>
</reference>
<name>A0A179U8I8_BLAGS</name>
<proteinExistence type="predicted"/>